<dbReference type="AlphaFoldDB" id="A0A4Y2V596"/>
<comment type="caution">
    <text evidence="1">The sequence shown here is derived from an EMBL/GenBank/DDBJ whole genome shotgun (WGS) entry which is preliminary data.</text>
</comment>
<sequence>MQTSRGLLQNSQSGNAIRYIDISRRRRNRLVPSDLKMANKFYVHSRKRNVSNYRMGTDKSQGHERSRHEIRGISGRVFATYSETADLNYDKALEINATSQMTFQHNRFAGIDHEFQTNKESPSHNVFAPCTISLQLQVHPAFIGMSTPQTCPERHSSLFIRQKCRP</sequence>
<dbReference type="Proteomes" id="UP000499080">
    <property type="component" value="Unassembled WGS sequence"/>
</dbReference>
<protein>
    <submittedName>
        <fullName evidence="1">Uncharacterized protein</fullName>
    </submittedName>
</protein>
<evidence type="ECO:0000313" key="2">
    <source>
        <dbReference type="Proteomes" id="UP000499080"/>
    </source>
</evidence>
<proteinExistence type="predicted"/>
<accession>A0A4Y2V596</accession>
<reference evidence="1 2" key="1">
    <citation type="journal article" date="2019" name="Sci. Rep.">
        <title>Orb-weaving spider Araneus ventricosus genome elucidates the spidroin gene catalogue.</title>
        <authorList>
            <person name="Kono N."/>
            <person name="Nakamura H."/>
            <person name="Ohtoshi R."/>
            <person name="Moran D.A.P."/>
            <person name="Shinohara A."/>
            <person name="Yoshida Y."/>
            <person name="Fujiwara M."/>
            <person name="Mori M."/>
            <person name="Tomita M."/>
            <person name="Arakawa K."/>
        </authorList>
    </citation>
    <scope>NUCLEOTIDE SEQUENCE [LARGE SCALE GENOMIC DNA]</scope>
</reference>
<evidence type="ECO:0000313" key="1">
    <source>
        <dbReference type="EMBL" id="GBO20449.1"/>
    </source>
</evidence>
<gene>
    <name evidence="1" type="ORF">AVEN_85079_1</name>
</gene>
<organism evidence="1 2">
    <name type="scientific">Araneus ventricosus</name>
    <name type="common">Orbweaver spider</name>
    <name type="synonym">Epeira ventricosa</name>
    <dbReference type="NCBI Taxonomy" id="182803"/>
    <lineage>
        <taxon>Eukaryota</taxon>
        <taxon>Metazoa</taxon>
        <taxon>Ecdysozoa</taxon>
        <taxon>Arthropoda</taxon>
        <taxon>Chelicerata</taxon>
        <taxon>Arachnida</taxon>
        <taxon>Araneae</taxon>
        <taxon>Araneomorphae</taxon>
        <taxon>Entelegynae</taxon>
        <taxon>Araneoidea</taxon>
        <taxon>Araneidae</taxon>
        <taxon>Araneus</taxon>
    </lineage>
</organism>
<keyword evidence="2" id="KW-1185">Reference proteome</keyword>
<name>A0A4Y2V596_ARAVE</name>
<dbReference type="EMBL" id="BGPR01043802">
    <property type="protein sequence ID" value="GBO20449.1"/>
    <property type="molecule type" value="Genomic_DNA"/>
</dbReference>